<comment type="caution">
    <text evidence="3">The sequence shown here is derived from an EMBL/GenBank/DDBJ whole genome shotgun (WGS) entry which is preliminary data.</text>
</comment>
<protein>
    <submittedName>
        <fullName evidence="3">Uncharacterized protein</fullName>
    </submittedName>
</protein>
<organism evidence="3">
    <name type="scientific">Salmonella enterica</name>
    <name type="common">Salmonella choleraesuis</name>
    <dbReference type="NCBI Taxonomy" id="28901"/>
    <lineage>
        <taxon>Bacteria</taxon>
        <taxon>Pseudomonadati</taxon>
        <taxon>Pseudomonadota</taxon>
        <taxon>Gammaproteobacteria</taxon>
        <taxon>Enterobacterales</taxon>
        <taxon>Enterobacteriaceae</taxon>
        <taxon>Salmonella</taxon>
    </lineage>
</organism>
<dbReference type="EMBL" id="AALAOU010000024">
    <property type="protein sequence ID" value="ECX6661998.1"/>
    <property type="molecule type" value="Genomic_DNA"/>
</dbReference>
<dbReference type="EMBL" id="AAGSMQ010000001">
    <property type="protein sequence ID" value="EBR5098913.1"/>
    <property type="molecule type" value="Genomic_DNA"/>
</dbReference>
<accession>A0A629KE93</accession>
<dbReference type="AlphaFoldDB" id="A0A629KE93"/>
<reference evidence="3" key="1">
    <citation type="submission" date="2019-10" db="EMBL/GenBank/DDBJ databases">
        <authorList>
            <consortium name="PulseNet: The National Subtyping Network for Foodborne Disease Surveillance"/>
            <person name="Tarr C.L."/>
            <person name="Trees E."/>
            <person name="Katz L.S."/>
            <person name="Carleton-Romer H.A."/>
            <person name="Stroika S."/>
            <person name="Kucerova Z."/>
            <person name="Roache K.F."/>
            <person name="Sabol A.L."/>
            <person name="Besser J."/>
            <person name="Gerner-Smidt P."/>
        </authorList>
    </citation>
    <scope>NUCLEOTIDE SEQUENCE</scope>
    <source>
        <strain evidence="1">PNUSAS007347</strain>
        <strain evidence="2">PNUSAS101199</strain>
        <strain evidence="3">PNUSAS108628</strain>
    </source>
</reference>
<evidence type="ECO:0000313" key="3">
    <source>
        <dbReference type="EMBL" id="EDF8918884.1"/>
    </source>
</evidence>
<gene>
    <name evidence="1" type="ORF">B2O45_01655</name>
    <name evidence="2" type="ORF">F6X26_24100</name>
    <name evidence="3" type="ORF">GCB20_07925</name>
</gene>
<dbReference type="EMBL" id="AAMCFY010000020">
    <property type="protein sequence ID" value="EDF8918884.1"/>
    <property type="molecule type" value="Genomic_DNA"/>
</dbReference>
<evidence type="ECO:0000313" key="2">
    <source>
        <dbReference type="EMBL" id="ECX6661998.1"/>
    </source>
</evidence>
<name>A0A629KE93_SALER</name>
<proteinExistence type="predicted"/>
<evidence type="ECO:0000313" key="1">
    <source>
        <dbReference type="EMBL" id="EBR5098913.1"/>
    </source>
</evidence>
<sequence>MTNYAKLGEYLALKRQAEDAAAKRSQILHDVIGEIHRLSGRHDEPLDFTLVCRELERAVSADKEMRAAIKQANDAAPLCGEPEIK</sequence>